<organism evidence="3 4">
    <name type="scientific">Mycobacteroides abscessus (strain ATCC 19977 / DSM 44196 / CCUG 20993 / CIP 104536 / JCM 13569 / NCTC 13031 / TMC 1543 / L948)</name>
    <name type="common">Mycobacterium abscessus</name>
    <dbReference type="NCBI Taxonomy" id="561007"/>
    <lineage>
        <taxon>Bacteria</taxon>
        <taxon>Bacillati</taxon>
        <taxon>Actinomycetota</taxon>
        <taxon>Actinomycetes</taxon>
        <taxon>Mycobacteriales</taxon>
        <taxon>Mycobacteriaceae</taxon>
        <taxon>Mycobacteroides</taxon>
        <taxon>Mycobacteroides abscessus</taxon>
    </lineage>
</organism>
<keyword evidence="4" id="KW-1185">Reference proteome</keyword>
<name>B1MGJ9_MYCA9</name>
<dbReference type="AlphaFoldDB" id="B1MGJ9"/>
<feature type="domain" description="ApeA N-terminal" evidence="2">
    <location>
        <begin position="11"/>
        <end position="146"/>
    </location>
</feature>
<reference evidence="3 4" key="1">
    <citation type="journal article" date="2009" name="PLoS ONE">
        <title>Non mycobacterial virulence genes in the genome of the emerging pathogen Mycobacterium abscessus.</title>
        <authorList>
            <person name="Ripoll F."/>
            <person name="Pasek S."/>
            <person name="Schenowitz C."/>
            <person name="Dossat C."/>
            <person name="Barbe V."/>
            <person name="Rottman M."/>
            <person name="Macheras E."/>
            <person name="Heym B."/>
            <person name="Herrmann J.L."/>
            <person name="Daffe M."/>
            <person name="Brosch R."/>
            <person name="Risler J.L."/>
            <person name="Gaillard J.L."/>
        </authorList>
    </citation>
    <scope>NUCLEOTIDE SEQUENCE [LARGE SCALE GENOMIC DNA]</scope>
    <source>
        <strain evidence="4">ATCC 19977 / DSM 44196 / CCUG 20993 / CIP 104536 / JCM 13569 / NCTC 13031 / TMC 1543 / L948</strain>
    </source>
</reference>
<dbReference type="Pfam" id="PF18862">
    <property type="entry name" value="ApeA_NTD1"/>
    <property type="match status" value="1"/>
</dbReference>
<evidence type="ECO:0000259" key="2">
    <source>
        <dbReference type="Pfam" id="PF18862"/>
    </source>
</evidence>
<dbReference type="InterPro" id="IPR041223">
    <property type="entry name" value="ApeA_NTD"/>
</dbReference>
<sequence>MSAADQIQPVKGTFWQADTPHRRVPGELMLTDSPILEILGRIFDERSNRVTISEHGGTTISYTGDPEDSVADFEPRDIHGVLEDGTAVSIVGAQGGKKHAGSFYDWKYRQQFRSTRHVLVGEHVEGDRQTYQDCRFQIAGANWWGTTGGQAQAQCGGTLILETDGDQLTFHYTPAEPQTIRELDWQVLSPVASLVSLATHNPTGAIQLRVRRTEKSPWMAVHRRESAPTARSHELLPARLISPQQYAAWIDFQRITDGLDTAAIDRLPGVAIQTEVLALAAIAEGLHQRIYDADSRIPALSRSDMQQARRAARKAALEKVRQIDRTGREPLSPADLTEFGQAMNDSFSFINKPTYRSRMADFVAEAQSIIPGIVGAFNDWPAAVKDIRNILAHQGTEPHSETLDQFHDVLIALSYSIPWVLRTVLLARAGFDPATLREAYELSSQYNLHLANTRNLLIGGPYAQTATDAPASADSSAAHR</sequence>
<gene>
    <name evidence="3" type="ordered locus">MAB_0434c</name>
</gene>
<dbReference type="GeneID" id="93377379"/>
<evidence type="ECO:0000313" key="4">
    <source>
        <dbReference type="Proteomes" id="UP000007137"/>
    </source>
</evidence>
<dbReference type="EMBL" id="CU458896">
    <property type="protein sequence ID" value="CAM60533.1"/>
    <property type="molecule type" value="Genomic_DNA"/>
</dbReference>
<dbReference type="Proteomes" id="UP000007137">
    <property type="component" value="Chromosome"/>
</dbReference>
<evidence type="ECO:0000259" key="1">
    <source>
        <dbReference type="Pfam" id="PF18739"/>
    </source>
</evidence>
<dbReference type="Pfam" id="PF18739">
    <property type="entry name" value="HEPN_Apea"/>
    <property type="match status" value="1"/>
</dbReference>
<feature type="domain" description="Apea-like HEPN" evidence="1">
    <location>
        <begin position="277"/>
        <end position="432"/>
    </location>
</feature>
<evidence type="ECO:0008006" key="5">
    <source>
        <dbReference type="Google" id="ProtNLM"/>
    </source>
</evidence>
<protein>
    <recommendedName>
        <fullName evidence="5">ApeA N-terminal domain-containing protein</fullName>
    </recommendedName>
</protein>
<evidence type="ECO:0000313" key="3">
    <source>
        <dbReference type="EMBL" id="CAM60533.1"/>
    </source>
</evidence>
<dbReference type="KEGG" id="mab:MAB_0434c"/>
<dbReference type="InterPro" id="IPR041229">
    <property type="entry name" value="HEPN_Apea"/>
</dbReference>
<proteinExistence type="predicted"/>
<dbReference type="RefSeq" id="WP_005113881.1">
    <property type="nucleotide sequence ID" value="NC_010397.1"/>
</dbReference>
<accession>B1MGJ9</accession>